<dbReference type="InterPro" id="IPR036291">
    <property type="entry name" value="NAD(P)-bd_dom_sf"/>
</dbReference>
<dbReference type="Gene3D" id="3.90.180.10">
    <property type="entry name" value="Medium-chain alcohol dehydrogenases, catalytic domain"/>
    <property type="match status" value="1"/>
</dbReference>
<gene>
    <name evidence="3" type="ORF">GCM10010269_69120</name>
</gene>
<dbReference type="RefSeq" id="WP_190153303.1">
    <property type="nucleotide sequence ID" value="NZ_BMTL01000038.1"/>
</dbReference>
<evidence type="ECO:0000313" key="3">
    <source>
        <dbReference type="EMBL" id="GGS20391.1"/>
    </source>
</evidence>
<feature type="domain" description="Alcohol dehydrogenase-like C-terminal" evidence="2">
    <location>
        <begin position="57"/>
        <end position="167"/>
    </location>
</feature>
<reference evidence="3" key="1">
    <citation type="journal article" date="2014" name="Int. J. Syst. Evol. Microbiol.">
        <title>Complete genome sequence of Corynebacterium casei LMG S-19264T (=DSM 44701T), isolated from a smear-ripened cheese.</title>
        <authorList>
            <consortium name="US DOE Joint Genome Institute (JGI-PGF)"/>
            <person name="Walter F."/>
            <person name="Albersmeier A."/>
            <person name="Kalinowski J."/>
            <person name="Ruckert C."/>
        </authorList>
    </citation>
    <scope>NUCLEOTIDE SEQUENCE</scope>
    <source>
        <strain evidence="3">JCM 4386</strain>
    </source>
</reference>
<reference evidence="3" key="2">
    <citation type="submission" date="2020-09" db="EMBL/GenBank/DDBJ databases">
        <authorList>
            <person name="Sun Q."/>
            <person name="Ohkuma M."/>
        </authorList>
    </citation>
    <scope>NUCLEOTIDE SEQUENCE</scope>
    <source>
        <strain evidence="3">JCM 4386</strain>
    </source>
</reference>
<evidence type="ECO:0000256" key="1">
    <source>
        <dbReference type="ARBA" id="ARBA00022857"/>
    </source>
</evidence>
<dbReference type="SUPFAM" id="SSF51735">
    <property type="entry name" value="NAD(P)-binding Rossmann-fold domains"/>
    <property type="match status" value="1"/>
</dbReference>
<dbReference type="InterPro" id="IPR051603">
    <property type="entry name" value="Zinc-ADH_QOR/CCCR"/>
</dbReference>
<evidence type="ECO:0000259" key="2">
    <source>
        <dbReference type="Pfam" id="PF00107"/>
    </source>
</evidence>
<keyword evidence="4" id="KW-1185">Reference proteome</keyword>
<dbReference type="Gene3D" id="3.40.50.720">
    <property type="entry name" value="NAD(P)-binding Rossmann-like Domain"/>
    <property type="match status" value="1"/>
</dbReference>
<dbReference type="Pfam" id="PF00107">
    <property type="entry name" value="ADH_zinc_N"/>
    <property type="match status" value="1"/>
</dbReference>
<sequence>MAPAASVQPIPAELSAGAAPAIGVAGISSWLSLTWKTNLQEGERVLVLGATGSVRQTVVQAAKVLGAGRLVAAGRNAAVLDMLKNRGADEVVRLDGDHQAALREASQGGFDLVVDMLYSAPMVATLPTIRPGGRLVNVGMRAGRNVEVSGTVLKGRDLLTYAANLPSAELRQEAYARLAEHVVASDITPEFEHLPLEQVAEAWKRQGTSPNTKLVLVP</sequence>
<dbReference type="PANTHER" id="PTHR44154">
    <property type="entry name" value="QUINONE OXIDOREDUCTASE"/>
    <property type="match status" value="1"/>
</dbReference>
<dbReference type="InterPro" id="IPR013149">
    <property type="entry name" value="ADH-like_C"/>
</dbReference>
<keyword evidence="1" id="KW-0521">NADP</keyword>
<accession>A0A918L8B8</accession>
<name>A0A918L8B8_9ACTN</name>
<evidence type="ECO:0000313" key="4">
    <source>
        <dbReference type="Proteomes" id="UP000606194"/>
    </source>
</evidence>
<dbReference type="PANTHER" id="PTHR44154:SF1">
    <property type="entry name" value="QUINONE OXIDOREDUCTASE"/>
    <property type="match status" value="1"/>
</dbReference>
<dbReference type="EMBL" id="BMTL01000038">
    <property type="protein sequence ID" value="GGS20391.1"/>
    <property type="molecule type" value="Genomic_DNA"/>
</dbReference>
<proteinExistence type="predicted"/>
<dbReference type="Proteomes" id="UP000606194">
    <property type="component" value="Unassembled WGS sequence"/>
</dbReference>
<organism evidence="3 4">
    <name type="scientific">Streptomyces humidus</name>
    <dbReference type="NCBI Taxonomy" id="52259"/>
    <lineage>
        <taxon>Bacteria</taxon>
        <taxon>Bacillati</taxon>
        <taxon>Actinomycetota</taxon>
        <taxon>Actinomycetes</taxon>
        <taxon>Kitasatosporales</taxon>
        <taxon>Streptomycetaceae</taxon>
        <taxon>Streptomyces</taxon>
    </lineage>
</organism>
<comment type="caution">
    <text evidence="3">The sequence shown here is derived from an EMBL/GenBank/DDBJ whole genome shotgun (WGS) entry which is preliminary data.</text>
</comment>
<protein>
    <recommendedName>
        <fullName evidence="2">Alcohol dehydrogenase-like C-terminal domain-containing protein</fullName>
    </recommendedName>
</protein>
<dbReference type="AlphaFoldDB" id="A0A918L8B8"/>